<reference evidence="3 4" key="1">
    <citation type="submission" date="2016-10" db="EMBL/GenBank/DDBJ databases">
        <authorList>
            <person name="de Groot N.N."/>
        </authorList>
    </citation>
    <scope>NUCLEOTIDE SEQUENCE [LARGE SCALE GENOMIC DNA]</scope>
    <source>
        <strain evidence="3 4">DSM 15123</strain>
    </source>
</reference>
<evidence type="ECO:0000259" key="2">
    <source>
        <dbReference type="Pfam" id="PF03364"/>
    </source>
</evidence>
<dbReference type="PANTHER" id="PTHR12901:SF10">
    <property type="entry name" value="COENZYME Q-BINDING PROTEIN COQ10, MITOCHONDRIAL"/>
    <property type="match status" value="1"/>
</dbReference>
<dbReference type="InterPro" id="IPR005031">
    <property type="entry name" value="COQ10_START"/>
</dbReference>
<dbReference type="PANTHER" id="PTHR12901">
    <property type="entry name" value="SPERM PROTEIN HOMOLOG"/>
    <property type="match status" value="1"/>
</dbReference>
<dbReference type="SUPFAM" id="SSF55961">
    <property type="entry name" value="Bet v1-like"/>
    <property type="match status" value="1"/>
</dbReference>
<dbReference type="GO" id="GO:0045333">
    <property type="term" value="P:cellular respiration"/>
    <property type="evidence" value="ECO:0007669"/>
    <property type="project" value="InterPro"/>
</dbReference>
<dbReference type="STRING" id="1121117.SAMN02745977_01049"/>
<dbReference type="InterPro" id="IPR044996">
    <property type="entry name" value="COQ10-like"/>
</dbReference>
<dbReference type="RefSeq" id="WP_091814685.1">
    <property type="nucleotide sequence ID" value="NZ_FOCW01000001.1"/>
</dbReference>
<dbReference type="Proteomes" id="UP000199531">
    <property type="component" value="Unassembled WGS sequence"/>
</dbReference>
<dbReference type="GO" id="GO:0048039">
    <property type="term" value="F:ubiquinone binding"/>
    <property type="evidence" value="ECO:0007669"/>
    <property type="project" value="InterPro"/>
</dbReference>
<dbReference type="InterPro" id="IPR023393">
    <property type="entry name" value="START-like_dom_sf"/>
</dbReference>
<dbReference type="AlphaFoldDB" id="A0A1H8FH03"/>
<dbReference type="Gene3D" id="3.30.530.20">
    <property type="match status" value="1"/>
</dbReference>
<dbReference type="EMBL" id="FOCW01000001">
    <property type="protein sequence ID" value="SEN30784.1"/>
    <property type="molecule type" value="Genomic_DNA"/>
</dbReference>
<name>A0A1H8FH03_9BURK</name>
<sequence length="146" mass="16811">MKTVHKSVLIWYSPAEMYQLVIKCEDYPQFLPWCDFGRVLEHTPDGMVAEIGIAMAGLKQSFVTRNVHVPDREVELNLVRGPFSHLKGRWRFEPVGDGTQRACRVHFDIEYDFSSRTLAMLVGPIFEKITSTFVDAFIQRAKKVYG</sequence>
<comment type="similarity">
    <text evidence="1">Belongs to the ribosome association toxin RatA family.</text>
</comment>
<proteinExistence type="inferred from homology"/>
<evidence type="ECO:0000313" key="3">
    <source>
        <dbReference type="EMBL" id="SEN30784.1"/>
    </source>
</evidence>
<feature type="domain" description="Coenzyme Q-binding protein COQ10 START" evidence="2">
    <location>
        <begin position="12"/>
        <end position="137"/>
    </location>
</feature>
<dbReference type="OrthoDB" id="9804759at2"/>
<accession>A0A1H8FH03</accession>
<protein>
    <submittedName>
        <fullName evidence="3">Ribosome association toxin PasT (RatA) of the RatAB toxin-antitoxin module</fullName>
    </submittedName>
</protein>
<evidence type="ECO:0000313" key="4">
    <source>
        <dbReference type="Proteomes" id="UP000199531"/>
    </source>
</evidence>
<organism evidence="3 4">
    <name type="scientific">Brachymonas denitrificans DSM 15123</name>
    <dbReference type="NCBI Taxonomy" id="1121117"/>
    <lineage>
        <taxon>Bacteria</taxon>
        <taxon>Pseudomonadati</taxon>
        <taxon>Pseudomonadota</taxon>
        <taxon>Betaproteobacteria</taxon>
        <taxon>Burkholderiales</taxon>
        <taxon>Comamonadaceae</taxon>
        <taxon>Brachymonas</taxon>
    </lineage>
</organism>
<evidence type="ECO:0000256" key="1">
    <source>
        <dbReference type="ARBA" id="ARBA00008918"/>
    </source>
</evidence>
<dbReference type="Pfam" id="PF03364">
    <property type="entry name" value="Polyketide_cyc"/>
    <property type="match status" value="1"/>
</dbReference>
<dbReference type="CDD" id="cd07813">
    <property type="entry name" value="COQ10p_like"/>
    <property type="match status" value="1"/>
</dbReference>
<gene>
    <name evidence="3" type="ORF">SAMN02745977_01049</name>
</gene>
<keyword evidence="4" id="KW-1185">Reference proteome</keyword>